<accession>A0A1H0J087</accession>
<evidence type="ECO:0000313" key="2">
    <source>
        <dbReference type="EMBL" id="SDH04536.1"/>
    </source>
</evidence>
<dbReference type="EMBL" id="FNIW01000017">
    <property type="protein sequence ID" value="SDO37188.1"/>
    <property type="molecule type" value="Genomic_DNA"/>
</dbReference>
<evidence type="ECO:0000313" key="3">
    <source>
        <dbReference type="EMBL" id="SDO37188.1"/>
    </source>
</evidence>
<feature type="transmembrane region" description="Helical" evidence="1">
    <location>
        <begin position="73"/>
        <end position="98"/>
    </location>
</feature>
<evidence type="ECO:0008006" key="6">
    <source>
        <dbReference type="Google" id="ProtNLM"/>
    </source>
</evidence>
<proteinExistence type="predicted"/>
<keyword evidence="4" id="KW-1185">Reference proteome</keyword>
<keyword evidence="1" id="KW-0812">Transmembrane</keyword>
<keyword evidence="1" id="KW-1133">Transmembrane helix</keyword>
<dbReference type="AlphaFoldDB" id="A0A1H0J087"/>
<accession>A0A1G7Z7P9</accession>
<organism evidence="3 5">
    <name type="scientific">Prevotella communis</name>
    <dbReference type="NCBI Taxonomy" id="2913614"/>
    <lineage>
        <taxon>Bacteria</taxon>
        <taxon>Pseudomonadati</taxon>
        <taxon>Bacteroidota</taxon>
        <taxon>Bacteroidia</taxon>
        <taxon>Bacteroidales</taxon>
        <taxon>Prevotellaceae</taxon>
        <taxon>Prevotella</taxon>
    </lineage>
</organism>
<sequence>MTKQDISKLSILYLVQGIVLTIIATIGTLLVEQFTSVGDLRVPVMFGCGFSLAIVLAEGNIWRLVATNHPDSLTTFFTALSGFRMLLALATMFVYYLIAGREAMLPFFLVFMVFYVLLLIHHSVFFAKVSNRS</sequence>
<gene>
    <name evidence="3" type="ORF">SAMN04487900_11779</name>
    <name evidence="2" type="ORF">SAMN04487901_11567</name>
</gene>
<feature type="transmembrane region" description="Helical" evidence="1">
    <location>
        <begin position="12"/>
        <end position="31"/>
    </location>
</feature>
<feature type="transmembrane region" description="Helical" evidence="1">
    <location>
        <begin position="104"/>
        <end position="127"/>
    </location>
</feature>
<reference evidence="3 4" key="1">
    <citation type="submission" date="2016-10" db="EMBL/GenBank/DDBJ databases">
        <authorList>
            <person name="Varghese N."/>
            <person name="Submissions S."/>
        </authorList>
    </citation>
    <scope>NUCLEOTIDE SEQUENCE</scope>
    <source>
        <strain evidence="3">BP1-145</strain>
        <strain evidence="4">BP1-148</strain>
    </source>
</reference>
<evidence type="ECO:0000313" key="4">
    <source>
        <dbReference type="Proteomes" id="UP000198779"/>
    </source>
</evidence>
<dbReference type="EMBL" id="FNCQ01000015">
    <property type="protein sequence ID" value="SDH04536.1"/>
    <property type="molecule type" value="Genomic_DNA"/>
</dbReference>
<evidence type="ECO:0000256" key="1">
    <source>
        <dbReference type="SAM" id="Phobius"/>
    </source>
</evidence>
<dbReference type="OrthoDB" id="1082491at2"/>
<evidence type="ECO:0000313" key="5">
    <source>
        <dbReference type="Proteomes" id="UP000199134"/>
    </source>
</evidence>
<dbReference type="Proteomes" id="UP000198779">
    <property type="component" value="Unassembled WGS sequence"/>
</dbReference>
<protein>
    <recommendedName>
        <fullName evidence="6">ATP synthase I chain</fullName>
    </recommendedName>
</protein>
<dbReference type="Proteomes" id="UP000199134">
    <property type="component" value="Unassembled WGS sequence"/>
</dbReference>
<name>A0A1H0J087_9BACT</name>
<dbReference type="STRING" id="645274.SAMN04487901_11567"/>
<reference evidence="2 5" key="2">
    <citation type="submission" date="2016-10" db="EMBL/GenBank/DDBJ databases">
        <authorList>
            <person name="de Groot N.N."/>
        </authorList>
    </citation>
    <scope>NUCLEOTIDE SEQUENCE [LARGE SCALE GENOMIC DNA]</scope>
    <source>
        <strain evidence="5">BP1-145</strain>
        <strain evidence="2">BP1-148</strain>
    </source>
</reference>
<dbReference type="RefSeq" id="WP_091818659.1">
    <property type="nucleotide sequence ID" value="NZ_CP091792.1"/>
</dbReference>
<feature type="transmembrane region" description="Helical" evidence="1">
    <location>
        <begin position="43"/>
        <end position="61"/>
    </location>
</feature>
<keyword evidence="1" id="KW-0472">Membrane</keyword>